<feature type="region of interest" description="Disordered" evidence="18">
    <location>
        <begin position="940"/>
        <end position="1039"/>
    </location>
</feature>
<feature type="compositionally biased region" description="Low complexity" evidence="18">
    <location>
        <begin position="954"/>
        <end position="967"/>
    </location>
</feature>
<evidence type="ECO:0000256" key="9">
    <source>
        <dbReference type="ARBA" id="ARBA00022892"/>
    </source>
</evidence>
<dbReference type="GO" id="GO:0070971">
    <property type="term" value="C:endoplasmic reticulum exit site"/>
    <property type="evidence" value="ECO:0007669"/>
    <property type="project" value="TreeGrafter"/>
</dbReference>
<dbReference type="GO" id="GO:0030127">
    <property type="term" value="C:COPII vesicle coat"/>
    <property type="evidence" value="ECO:0007669"/>
    <property type="project" value="TreeGrafter"/>
</dbReference>
<evidence type="ECO:0000259" key="19">
    <source>
        <dbReference type="Pfam" id="PF12931"/>
    </source>
</evidence>
<dbReference type="InterPro" id="IPR001680">
    <property type="entry name" value="WD40_rpt"/>
</dbReference>
<evidence type="ECO:0000256" key="12">
    <source>
        <dbReference type="ARBA" id="ARBA00023329"/>
    </source>
</evidence>
<keyword evidence="9" id="KW-0931">ER-Golgi transport</keyword>
<dbReference type="GO" id="GO:0005198">
    <property type="term" value="F:structural molecule activity"/>
    <property type="evidence" value="ECO:0007669"/>
    <property type="project" value="TreeGrafter"/>
</dbReference>
<comment type="similarity">
    <text evidence="3">Belongs to the WD repeat SEC31 family.</text>
</comment>
<dbReference type="Gene3D" id="2.130.10.10">
    <property type="entry name" value="YVTN repeat-like/Quinoprotein amine dehydrogenase"/>
    <property type="match status" value="1"/>
</dbReference>
<comment type="subcellular location">
    <subcellularLocation>
        <location evidence="1">Cytoplasmic vesicle membrane</location>
        <topology evidence="1">Peripheral membrane protein</topology>
        <orientation evidence="1">Cytoplasmic side</orientation>
    </subcellularLocation>
    <subcellularLocation>
        <location evidence="2">Endoplasmic reticulum membrane</location>
        <topology evidence="2">Peripheral membrane protein</topology>
    </subcellularLocation>
</comment>
<organism evidence="20">
    <name type="scientific">Panstrongylus lignarius</name>
    <dbReference type="NCBI Taxonomy" id="156445"/>
    <lineage>
        <taxon>Eukaryota</taxon>
        <taxon>Metazoa</taxon>
        <taxon>Ecdysozoa</taxon>
        <taxon>Arthropoda</taxon>
        <taxon>Hexapoda</taxon>
        <taxon>Insecta</taxon>
        <taxon>Pterygota</taxon>
        <taxon>Neoptera</taxon>
        <taxon>Paraneoptera</taxon>
        <taxon>Hemiptera</taxon>
        <taxon>Heteroptera</taxon>
        <taxon>Panheteroptera</taxon>
        <taxon>Cimicomorpha</taxon>
        <taxon>Reduviidae</taxon>
        <taxon>Triatominae</taxon>
        <taxon>Panstrongylus</taxon>
    </lineage>
</organism>
<feature type="domain" description="Sec16 Sec23-binding" evidence="19">
    <location>
        <begin position="551"/>
        <end position="742"/>
    </location>
</feature>
<dbReference type="SUPFAM" id="SSF50978">
    <property type="entry name" value="WD40 repeat-like"/>
    <property type="match status" value="1"/>
</dbReference>
<dbReference type="InterPro" id="IPR024298">
    <property type="entry name" value="Sec16_Sec23-bd"/>
</dbReference>
<dbReference type="FunFam" id="2.130.10.10:FF:000009">
    <property type="entry name" value="Protein transport protein Sec31A isoform A"/>
    <property type="match status" value="1"/>
</dbReference>
<dbReference type="PANTHER" id="PTHR13923:SF11">
    <property type="entry name" value="SECRETORY 31, ISOFORM D"/>
    <property type="match status" value="1"/>
</dbReference>
<dbReference type="Gene3D" id="1.20.940.10">
    <property type="entry name" value="Functional domain of the splicing factor Prp18"/>
    <property type="match status" value="1"/>
</dbReference>
<dbReference type="GO" id="GO:0007029">
    <property type="term" value="P:endoplasmic reticulum organization"/>
    <property type="evidence" value="ECO:0007669"/>
    <property type="project" value="TreeGrafter"/>
</dbReference>
<feature type="compositionally biased region" description="Polar residues" evidence="18">
    <location>
        <begin position="914"/>
        <end position="927"/>
    </location>
</feature>
<evidence type="ECO:0000256" key="13">
    <source>
        <dbReference type="ARBA" id="ARBA00025471"/>
    </source>
</evidence>
<evidence type="ECO:0000256" key="5">
    <source>
        <dbReference type="ARBA" id="ARBA00022490"/>
    </source>
</evidence>
<evidence type="ECO:0000256" key="7">
    <source>
        <dbReference type="ARBA" id="ARBA00022737"/>
    </source>
</evidence>
<comment type="function">
    <text evidence="13">Component of the coat protein complex II (COPII) which promotes the formation of transport vesicles from the endoplasmic reticulum (ER). The coat has two main functions, the physical deformation of the endoplasmic reticulum membrane into vesicles and the selection of cargo molecules.</text>
</comment>
<keyword evidence="11" id="KW-0472">Membrane</keyword>
<dbReference type="SMART" id="SM00320">
    <property type="entry name" value="WD40"/>
    <property type="match status" value="4"/>
</dbReference>
<reference evidence="20" key="1">
    <citation type="journal article" date="2018" name="PLoS Negl. Trop. Dis.">
        <title>An insight into the salivary gland and fat body transcriptome of Panstrongylus lignarius (Hemiptera: Heteroptera), the main vector of Chagas disease in Peru.</title>
        <authorList>
            <person name="Nevoa J.C."/>
            <person name="Mendes M.T."/>
            <person name="da Silva M.V."/>
            <person name="Soares S.C."/>
            <person name="Oliveira C.J.F."/>
            <person name="Ribeiro J.M.C."/>
        </authorList>
    </citation>
    <scope>NUCLEOTIDE SEQUENCE</scope>
</reference>
<dbReference type="GO" id="GO:0090110">
    <property type="term" value="P:COPII-coated vesicle cargo loading"/>
    <property type="evidence" value="ECO:0007669"/>
    <property type="project" value="TreeGrafter"/>
</dbReference>
<name>A0A224X5G8_9HEMI</name>
<dbReference type="Gene3D" id="1.25.40.1030">
    <property type="match status" value="1"/>
</dbReference>
<feature type="region of interest" description="Disordered" evidence="18">
    <location>
        <begin position="862"/>
        <end position="893"/>
    </location>
</feature>
<evidence type="ECO:0000256" key="17">
    <source>
        <dbReference type="PROSITE-ProRule" id="PRU00221"/>
    </source>
</evidence>
<dbReference type="PANTHER" id="PTHR13923">
    <property type="entry name" value="SEC31-RELATED PROTEIN"/>
    <property type="match status" value="1"/>
</dbReference>
<keyword evidence="5" id="KW-0963">Cytoplasm</keyword>
<proteinExistence type="inferred from homology"/>
<dbReference type="FunFam" id="1.20.940.10:FF:000001">
    <property type="entry name" value="Protein transport protein Sec31A isoform A"/>
    <property type="match status" value="1"/>
</dbReference>
<dbReference type="PROSITE" id="PS50082">
    <property type="entry name" value="WD_REPEATS_2"/>
    <property type="match status" value="2"/>
</dbReference>
<keyword evidence="7" id="KW-0677">Repeat</keyword>
<dbReference type="GO" id="GO:0005789">
    <property type="term" value="C:endoplasmic reticulum membrane"/>
    <property type="evidence" value="ECO:0007669"/>
    <property type="project" value="UniProtKB-SubCell"/>
</dbReference>
<dbReference type="InterPro" id="IPR019775">
    <property type="entry name" value="WD40_repeat_CS"/>
</dbReference>
<dbReference type="PROSITE" id="PS00678">
    <property type="entry name" value="WD_REPEATS_1"/>
    <property type="match status" value="1"/>
</dbReference>
<feature type="compositionally biased region" description="Polar residues" evidence="18">
    <location>
        <begin position="968"/>
        <end position="991"/>
    </location>
</feature>
<dbReference type="InterPro" id="IPR036322">
    <property type="entry name" value="WD40_repeat_dom_sf"/>
</dbReference>
<dbReference type="EMBL" id="GFTR01008681">
    <property type="protein sequence ID" value="JAW07745.1"/>
    <property type="molecule type" value="Transcribed_RNA"/>
</dbReference>
<evidence type="ECO:0000256" key="4">
    <source>
        <dbReference type="ARBA" id="ARBA00022448"/>
    </source>
</evidence>
<dbReference type="AlphaFoldDB" id="A0A224X5G8"/>
<evidence type="ECO:0000256" key="6">
    <source>
        <dbReference type="ARBA" id="ARBA00022574"/>
    </source>
</evidence>
<evidence type="ECO:0000256" key="3">
    <source>
        <dbReference type="ARBA" id="ARBA00009358"/>
    </source>
</evidence>
<dbReference type="Pfam" id="PF00400">
    <property type="entry name" value="WD40"/>
    <property type="match status" value="2"/>
</dbReference>
<evidence type="ECO:0000256" key="16">
    <source>
        <dbReference type="ARBA" id="ARBA00043112"/>
    </source>
</evidence>
<evidence type="ECO:0000256" key="14">
    <source>
        <dbReference type="ARBA" id="ARBA00039468"/>
    </source>
</evidence>
<evidence type="ECO:0000256" key="18">
    <source>
        <dbReference type="SAM" id="MobiDB-lite"/>
    </source>
</evidence>
<evidence type="ECO:0000256" key="15">
    <source>
        <dbReference type="ARBA" id="ARBA00041470"/>
    </source>
</evidence>
<accession>A0A224X5G8</accession>
<dbReference type="PROSITE" id="PS50294">
    <property type="entry name" value="WD_REPEATS_REGION"/>
    <property type="match status" value="1"/>
</dbReference>
<protein>
    <recommendedName>
        <fullName evidence="14">Protein transport protein Sec31A</fullName>
    </recommendedName>
    <alternativeName>
        <fullName evidence="16">SEC31-like protein 1</fullName>
    </alternativeName>
    <alternativeName>
        <fullName evidence="15">SEC31-related protein A</fullName>
    </alternativeName>
</protein>
<dbReference type="InterPro" id="IPR015943">
    <property type="entry name" value="WD40/YVTN_repeat-like_dom_sf"/>
</dbReference>
<evidence type="ECO:0000256" key="11">
    <source>
        <dbReference type="ARBA" id="ARBA00023136"/>
    </source>
</evidence>
<dbReference type="Pfam" id="PF12931">
    <property type="entry name" value="TPR_Sec16"/>
    <property type="match status" value="1"/>
</dbReference>
<evidence type="ECO:0000256" key="8">
    <source>
        <dbReference type="ARBA" id="ARBA00022824"/>
    </source>
</evidence>
<keyword evidence="6 17" id="KW-0853">WD repeat</keyword>
<feature type="repeat" description="WD" evidence="17">
    <location>
        <begin position="110"/>
        <end position="152"/>
    </location>
</feature>
<sequence length="1220" mass="133608">MKLKEIERTVNTSWSPTENYPILLAAGTAAQQLDASFSTSAALEIYSLNLKDPSLDLELKSSVPSQHRFHKVGWSGAGQGIIVGGCDNGVIQVYNVSKVLSNEEGLIANPERHTGPVKALDFNPFQKNLLATGATNSEIYIWDMNNTSQPMTPGAKSQPFEDVAWLAWNRQVQHILASTFSTRSVVWDLRKNEPIIKLSDTTTRVRWKVVAWHPEVATQLSLASEEDTNPVVQLWDLRFATAPVKSFHGHNRGVLTLAWCAQDPDFLVSSGKDNKILCWNPNSQEPDGEIVCEIPNTQQWIFEVSWCPRNPSLLVSSSCDGRTSIYSLTGSPSQLQTNTKIAESFPGMGEYTEPHVPTSQQQPTIDLKKAPKWMKKPAGTVFGFGGKLITFAGKTVQICRVQQDNSFIERSRQLEQKIQEGKYHEICRGKQDPMWTYLEASFSSQPRIAIRDLLGYNKEAVSKVLGISSKPSVNNEINHLTGQFSALGQDGYEANMPDGLGLNYNNSENLNGGDIFDSISMQQQTVDEPSPLEIKQPFKLLSENDGDDKICKALLIGSIEDAINICLNEGKMADALILASAAGPEVLAKTQQKYFQKREGCVRYVLEALVKDNWSSIVNDCELSSWKEALAIVLTYSNDENMPALCQELGARLEKAGEEYSSCADICYITSGHIAPLIHKKTSGITLNPDNIQELVELVLVAQGAMQARGQRLPIVGDVARLITEYAQLLASEGDLETALEYLNDSQDDSVVDLRERLYYALGHKTLYNTQQHQRQMQQQSTSIIQQQPQINRKQSLPFQSMQNAPTQPISTPPVNSFGRPPSVSSGTIPGSAPVGLSPAVSAPHNFGGMPPIASKPTLMAHHQGIASQPPPPPPQQSFSRNSPSPHIPGTTMKKYVVDPSVASSGYRAGGSHMYNTPAQMTPSSQPAVPMFGGPAFTPAPAYTHQEYGPSYGNQPQQAPNPVNPYQSYKSPTPPLSHQTVPSFRPNQPSNVPFKPPGGTLSNAAPPPPQMSAQNNPPSGWNDPPPLGPRATQPKTDLGPQNPITHPLFGSVPPQTEFPGQQFQSQIPTQQPFQPAAPPTSAMHQPITGGYGDPPISMARPAESTKPRAPIPQQYLYIQAAFDDLRNKCLSVSSNALVRRKLEDVSKKLEVLYDNLREDRLSTATMKGLEQLVQYVNSSDYNSGLSLISHMVSGSDFAQIATFMTGLKILLQTAQQLRIN</sequence>
<dbReference type="GO" id="GO:0015031">
    <property type="term" value="P:protein transport"/>
    <property type="evidence" value="ECO:0007669"/>
    <property type="project" value="UniProtKB-KW"/>
</dbReference>
<dbReference type="InterPro" id="IPR040251">
    <property type="entry name" value="SEC31-like"/>
</dbReference>
<evidence type="ECO:0000256" key="2">
    <source>
        <dbReference type="ARBA" id="ARBA00004406"/>
    </source>
</evidence>
<evidence type="ECO:0000256" key="1">
    <source>
        <dbReference type="ARBA" id="ARBA00004180"/>
    </source>
</evidence>
<keyword evidence="10" id="KW-0653">Protein transport</keyword>
<evidence type="ECO:0000256" key="10">
    <source>
        <dbReference type="ARBA" id="ARBA00022927"/>
    </source>
</evidence>
<feature type="region of interest" description="Disordered" evidence="18">
    <location>
        <begin position="914"/>
        <end position="933"/>
    </location>
</feature>
<keyword evidence="8" id="KW-0256">Endoplasmic reticulum</keyword>
<feature type="repeat" description="WD" evidence="17">
    <location>
        <begin position="247"/>
        <end position="280"/>
    </location>
</feature>
<keyword evidence="12" id="KW-0968">Cytoplasmic vesicle</keyword>
<keyword evidence="4" id="KW-0813">Transport</keyword>
<evidence type="ECO:0000313" key="20">
    <source>
        <dbReference type="EMBL" id="JAW07745.1"/>
    </source>
</evidence>